<accession>A0A229UPA0</accession>
<evidence type="ECO:0000256" key="1">
    <source>
        <dbReference type="SAM" id="SignalP"/>
    </source>
</evidence>
<dbReference type="EMBL" id="NMQW01000023">
    <property type="protein sequence ID" value="OXM85203.1"/>
    <property type="molecule type" value="Genomic_DNA"/>
</dbReference>
<proteinExistence type="predicted"/>
<evidence type="ECO:0000313" key="3">
    <source>
        <dbReference type="Proteomes" id="UP000215509"/>
    </source>
</evidence>
<comment type="caution">
    <text evidence="2">The sequence shown here is derived from an EMBL/GenBank/DDBJ whole genome shotgun (WGS) entry which is preliminary data.</text>
</comment>
<evidence type="ECO:0000313" key="2">
    <source>
        <dbReference type="EMBL" id="OXM85203.1"/>
    </source>
</evidence>
<keyword evidence="3" id="KW-1185">Reference proteome</keyword>
<dbReference type="Proteomes" id="UP000215509">
    <property type="component" value="Unassembled WGS sequence"/>
</dbReference>
<organism evidence="2 3">
    <name type="scientific">Paenibacillus rigui</name>
    <dbReference type="NCBI Taxonomy" id="554312"/>
    <lineage>
        <taxon>Bacteria</taxon>
        <taxon>Bacillati</taxon>
        <taxon>Bacillota</taxon>
        <taxon>Bacilli</taxon>
        <taxon>Bacillales</taxon>
        <taxon>Paenibacillaceae</taxon>
        <taxon>Paenibacillus</taxon>
    </lineage>
</organism>
<name>A0A229UPA0_9BACL</name>
<sequence length="567" mass="63063">MKWKQVLVVLTLIASLFIPATLFQATAKEVPAVTDYYLTNSVKVAVKSVLNEQIPEGTRIGAVVRLTNEGPRLTRVPDVEVRAKTEEGIEYKLVSSQANPVAIQPKETVELSYMIVVDRQDAFSLSELTWVDVDEYASPKTEKSILSIPVASLEWRGENAVISNPEAIKQWGETFTISALSTALEYKPVSFNEQNTPKGSQTILELLVDNKTDQKKKIPDFRMNVRSDTRVFNGQRLEKDPIVLEPAEKRYIHYVFPAGSKDALKSLMILTPESFSVDDKTQIDFAIGQLAIMLPADSSQWNKASAAPAYDWNKVIEFDPLNKVIPSQVGVSLVSLQLHEGVGGGFKAAVAKFKLQNRSDNPIALPQFQAQLIDKNGSKYMGVRQTTAVEALVPNISYVIYYTFVMPSTEKGDQLTMEMLDTTSVAPYNLAIAKFQTTIQADKAQDGVLNFYPFQVKVNSWKVEVYMGSMREALPYSYKLILDLDIQLQDGAVVDQSFPKMKAELVDAQGRVIGSKALSFTNENKLVTGSQTISLDSILFEFADTLRLYETVDTPFGQAERLIATIH</sequence>
<feature type="chain" id="PRO_5012759729" evidence="1">
    <location>
        <begin position="28"/>
        <end position="567"/>
    </location>
</feature>
<protein>
    <submittedName>
        <fullName evidence="2">Uncharacterized protein</fullName>
    </submittedName>
</protein>
<keyword evidence="1" id="KW-0732">Signal</keyword>
<gene>
    <name evidence="2" type="ORF">CF651_16525</name>
</gene>
<feature type="signal peptide" evidence="1">
    <location>
        <begin position="1"/>
        <end position="27"/>
    </location>
</feature>
<dbReference type="AlphaFoldDB" id="A0A229UPA0"/>
<reference evidence="2 3" key="1">
    <citation type="submission" date="2017-07" db="EMBL/GenBank/DDBJ databases">
        <title>Genome sequencing and assembly of Paenibacillus rigui.</title>
        <authorList>
            <person name="Mayilraj S."/>
        </authorList>
    </citation>
    <scope>NUCLEOTIDE SEQUENCE [LARGE SCALE GENOMIC DNA]</scope>
    <source>
        <strain evidence="2 3">JCM 16352</strain>
    </source>
</reference>